<organism evidence="1 2">
    <name type="scientific">Bacillus phage W.Ph</name>
    <dbReference type="NCBI Taxonomy" id="764595"/>
    <lineage>
        <taxon>Viruses</taxon>
        <taxon>Duplodnaviria</taxon>
        <taxon>Heunggongvirae</taxon>
        <taxon>Uroviricota</taxon>
        <taxon>Caudoviricetes</taxon>
        <taxon>Herelleviridae</taxon>
        <taxon>Bastillevirinae</taxon>
        <taxon>Wphvirus</taxon>
        <taxon>Wphvirus WPh</taxon>
    </lineage>
</organism>
<evidence type="ECO:0000313" key="1">
    <source>
        <dbReference type="EMBL" id="ADH03330.1"/>
    </source>
</evidence>
<name>G9B1T5_9CAUD</name>
<dbReference type="KEGG" id="vg:11536840"/>
<dbReference type="RefSeq" id="YP_004957199.1">
    <property type="nucleotide sequence ID" value="NC_016563.1"/>
</dbReference>
<keyword evidence="2" id="KW-1185">Reference proteome</keyword>
<sequence>MKYAGLDDYKFVMIDASQVIYGINLTYKEDSPLVWFEVKCTLLGAYCFTGDGDTKSVLTLPHNFKNEDIDIHDVQFLSWFAQSESLDSFFENSKMSKLSNSDLTKLEILIENHNEIIK</sequence>
<protein>
    <submittedName>
        <fullName evidence="1">Gp184</fullName>
    </submittedName>
</protein>
<dbReference type="EMBL" id="HM144387">
    <property type="protein sequence ID" value="ADH03330.1"/>
    <property type="molecule type" value="Genomic_DNA"/>
</dbReference>
<dbReference type="GeneID" id="11536840"/>
<dbReference type="Proteomes" id="UP000005445">
    <property type="component" value="Segment"/>
</dbReference>
<evidence type="ECO:0000313" key="2">
    <source>
        <dbReference type="Proteomes" id="UP000005445"/>
    </source>
</evidence>
<reference evidence="1 2" key="1">
    <citation type="submission" date="2013-01" db="EMBL/GenBank/DDBJ databases">
        <title>Large myovirus of Bacillus.</title>
        <authorList>
            <person name="Klumpp J."/>
            <person name="Beyer W."/>
            <person name="Loessner M.J."/>
        </authorList>
    </citation>
    <scope>NUCLEOTIDE SEQUENCE [LARGE SCALE GENOMIC DNA]</scope>
</reference>
<accession>G9B1T5</accession>
<proteinExistence type="predicted"/>